<gene>
    <name evidence="1" type="ORF">PCOR1329_LOCUS64122</name>
</gene>
<reference evidence="1" key="1">
    <citation type="submission" date="2023-10" db="EMBL/GenBank/DDBJ databases">
        <authorList>
            <person name="Chen Y."/>
            <person name="Shah S."/>
            <person name="Dougan E. K."/>
            <person name="Thang M."/>
            <person name="Chan C."/>
        </authorList>
    </citation>
    <scope>NUCLEOTIDE SEQUENCE [LARGE SCALE GENOMIC DNA]</scope>
</reference>
<organism evidence="1 2">
    <name type="scientific">Prorocentrum cordatum</name>
    <dbReference type="NCBI Taxonomy" id="2364126"/>
    <lineage>
        <taxon>Eukaryota</taxon>
        <taxon>Sar</taxon>
        <taxon>Alveolata</taxon>
        <taxon>Dinophyceae</taxon>
        <taxon>Prorocentrales</taxon>
        <taxon>Prorocentraceae</taxon>
        <taxon>Prorocentrum</taxon>
    </lineage>
</organism>
<sequence length="133" mass="15942">MWAIDVHDFPQRLITDQEALEANSTRAWRYSRFSCLAFGWLWDRTRTYSSEALRCWGGWKEASSLKRHRGGQESVGLRSWYYYLESFYGLSWRGFFVGSFEHFMDFAARVCSSSMLTYFQKKWPCVRRFLLPQ</sequence>
<name>A0ABN9W8P2_9DINO</name>
<dbReference type="Proteomes" id="UP001189429">
    <property type="component" value="Unassembled WGS sequence"/>
</dbReference>
<dbReference type="EMBL" id="CAUYUJ010018166">
    <property type="protein sequence ID" value="CAK0881200.1"/>
    <property type="molecule type" value="Genomic_DNA"/>
</dbReference>
<evidence type="ECO:0000313" key="1">
    <source>
        <dbReference type="EMBL" id="CAK0881200.1"/>
    </source>
</evidence>
<evidence type="ECO:0000313" key="2">
    <source>
        <dbReference type="Proteomes" id="UP001189429"/>
    </source>
</evidence>
<keyword evidence="2" id="KW-1185">Reference proteome</keyword>
<accession>A0ABN9W8P2</accession>
<comment type="caution">
    <text evidence="1">The sequence shown here is derived from an EMBL/GenBank/DDBJ whole genome shotgun (WGS) entry which is preliminary data.</text>
</comment>
<protein>
    <submittedName>
        <fullName evidence="1">Uncharacterized protein</fullName>
    </submittedName>
</protein>
<proteinExistence type="predicted"/>